<evidence type="ECO:0000313" key="2">
    <source>
        <dbReference type="Proteomes" id="UP001594351"/>
    </source>
</evidence>
<keyword evidence="2" id="KW-1185">Reference proteome</keyword>
<comment type="caution">
    <text evidence="1">The sequence shown here is derived from an EMBL/GenBank/DDBJ whole genome shotgun (WGS) entry which is preliminary data.</text>
</comment>
<dbReference type="EMBL" id="JBHPBY010000021">
    <property type="protein sequence ID" value="MFC1849111.1"/>
    <property type="molecule type" value="Genomic_DNA"/>
</dbReference>
<sequence length="453" mass="53028">MRKILLVEPAYRNKFPPLGLMKLSTYHKLRGDYISFEKGLNPAKKNQQWDIIYISTLFTFYWKATIKTIDYYLNSVKDKSNIVVGGITATLLGDELEMEFPGITVKRGLLNKRGDIDCANGIIIDELIPDYSLLDDIDYEYSLKDSYIAYATKGCPRRCKFCAVHRIEPDFIHYLPLKKQVICVDEIYGKKQDLILMDNNALASDKFEVIIADILDLGFERGAKLNGRKRIVDFNQGLDMRYVTDKKMQLLARTAIEPLRIAFDDISMQQQYEDTITCASKYGLLELSNYVLYNYKDTPEDFYQRLRVNVLLNEKLGTKIYSFPMKYIPLNAKDRTFVGRHWNKRIIRGIQCVLLATRGLISPKRPFFEAAFGKSYEEFLKIVYMPDEYIIYRRNHENNGAFEWRKTYSQLTSNQMNQFLEIISDNKIEEKDVVRQKSKRLKTILSHYIESKR</sequence>
<organism evidence="1 2">
    <name type="scientific">candidate division CSSED10-310 bacterium</name>
    <dbReference type="NCBI Taxonomy" id="2855610"/>
    <lineage>
        <taxon>Bacteria</taxon>
        <taxon>Bacteria division CSSED10-310</taxon>
    </lineage>
</organism>
<proteinExistence type="predicted"/>
<name>A0ABV6YSH9_UNCC1</name>
<gene>
    <name evidence="1" type="ORF">ACFL27_02780</name>
</gene>
<reference evidence="1 2" key="1">
    <citation type="submission" date="2024-09" db="EMBL/GenBank/DDBJ databases">
        <title>Laminarin stimulates single cell rates of sulfate reduction while oxygen inhibits transcriptomic activity in coastal marine sediment.</title>
        <authorList>
            <person name="Lindsay M."/>
            <person name="Orcutt B."/>
            <person name="Emerson D."/>
            <person name="Stepanauskas R."/>
            <person name="D'Angelo T."/>
        </authorList>
    </citation>
    <scope>NUCLEOTIDE SEQUENCE [LARGE SCALE GENOMIC DNA]</scope>
    <source>
        <strain evidence="1">SAG AM-311-K15</strain>
    </source>
</reference>
<accession>A0ABV6YSH9</accession>
<dbReference type="Proteomes" id="UP001594351">
    <property type="component" value="Unassembled WGS sequence"/>
</dbReference>
<protein>
    <submittedName>
        <fullName evidence="1">Cobalamin-binding domain-containing protein</fullName>
    </submittedName>
</protein>
<evidence type="ECO:0000313" key="1">
    <source>
        <dbReference type="EMBL" id="MFC1849111.1"/>
    </source>
</evidence>